<evidence type="ECO:0000313" key="3">
    <source>
        <dbReference type="Proteomes" id="UP000255207"/>
    </source>
</evidence>
<protein>
    <submittedName>
        <fullName evidence="2">Uncharacterized protein</fullName>
    </submittedName>
</protein>
<keyword evidence="1" id="KW-0812">Transmembrane</keyword>
<accession>A0A370L322</accession>
<evidence type="ECO:0000256" key="1">
    <source>
        <dbReference type="SAM" id="Phobius"/>
    </source>
</evidence>
<reference evidence="3" key="1">
    <citation type="submission" date="2018-07" db="EMBL/GenBank/DDBJ databases">
        <authorList>
            <person name="Safronova V.I."/>
            <person name="Chirak E.R."/>
            <person name="Sazanova A.L."/>
        </authorList>
    </citation>
    <scope>NUCLEOTIDE SEQUENCE [LARGE SCALE GENOMIC DNA]</scope>
    <source>
        <strain evidence="3">RCAM04685</strain>
    </source>
</reference>
<proteinExistence type="predicted"/>
<gene>
    <name evidence="2" type="ORF">DWE98_19640</name>
</gene>
<keyword evidence="3" id="KW-1185">Reference proteome</keyword>
<feature type="transmembrane region" description="Helical" evidence="1">
    <location>
        <begin position="221"/>
        <end position="239"/>
    </location>
</feature>
<dbReference type="AlphaFoldDB" id="A0A370L322"/>
<dbReference type="RefSeq" id="WP_147283757.1">
    <property type="nucleotide sequence ID" value="NZ_QQTO01000034.1"/>
</dbReference>
<keyword evidence="1" id="KW-1133">Transmembrane helix</keyword>
<name>A0A370L322_9HYPH</name>
<keyword evidence="1" id="KW-0472">Membrane</keyword>
<dbReference type="OrthoDB" id="7999580at2"/>
<dbReference type="EMBL" id="QQTP01000011">
    <property type="protein sequence ID" value="RDJ22116.1"/>
    <property type="molecule type" value="Genomic_DNA"/>
</dbReference>
<organism evidence="2 3">
    <name type="scientific">Bosea caraganae</name>
    <dbReference type="NCBI Taxonomy" id="2763117"/>
    <lineage>
        <taxon>Bacteria</taxon>
        <taxon>Pseudomonadati</taxon>
        <taxon>Pseudomonadota</taxon>
        <taxon>Alphaproteobacteria</taxon>
        <taxon>Hyphomicrobiales</taxon>
        <taxon>Boseaceae</taxon>
        <taxon>Bosea</taxon>
    </lineage>
</organism>
<evidence type="ECO:0000313" key="2">
    <source>
        <dbReference type="EMBL" id="RDJ22116.1"/>
    </source>
</evidence>
<comment type="caution">
    <text evidence="2">The sequence shown here is derived from an EMBL/GenBank/DDBJ whole genome shotgun (WGS) entry which is preliminary data.</text>
</comment>
<dbReference type="Proteomes" id="UP000255207">
    <property type="component" value="Unassembled WGS sequence"/>
</dbReference>
<sequence>MIQDGTARAVSMSEGRMSITGVAGRFVQGIGRHLRLEASSLRIVAGFARADDGLRETSRIEGDARVSGDSLGRAGFEGSAGTIALVLRPLPAGGEARILLTLGYRDDESGYVAELWGPATLFEALKRDILTGAAEHLSLSATTSLWVREEERDASPALPVSWHLGLEPGGQRSAGARGLVESIDWGNAAESPAEPQPLLAAPAEDELPDDPVSDELRRINWSLKLLLLLLAFLLIIVAMK</sequence>